<feature type="domain" description="Transcriptional regulator DauR-like HTH" evidence="2">
    <location>
        <begin position="125"/>
        <end position="185"/>
    </location>
</feature>
<dbReference type="STRING" id="295108.HT99x_00185"/>
<dbReference type="InterPro" id="IPR013559">
    <property type="entry name" value="YheO"/>
</dbReference>
<evidence type="ECO:0000313" key="4">
    <source>
        <dbReference type="EMBL" id="MCS5711988.1"/>
    </source>
</evidence>
<reference evidence="4" key="3">
    <citation type="submission" date="2021-06" db="EMBL/GenBank/DDBJ databases">
        <title>Genomic Description and Analysis of Intracellular Bacteria, Candidatus Berkiella cookevillensis and Candidatus Berkiella aquae.</title>
        <authorList>
            <person name="Kidane D.T."/>
            <person name="Mehari Y.T."/>
            <person name="Rice F.C."/>
            <person name="Arivett B.A."/>
            <person name="Farone A.L."/>
            <person name="Berk S.G."/>
            <person name="Farone M.B."/>
        </authorList>
    </citation>
    <scope>NUCLEOTIDE SEQUENCE</scope>
    <source>
        <strain evidence="4">HT99</strain>
    </source>
</reference>
<dbReference type="EMBL" id="LKAJ02000001">
    <property type="protein sequence ID" value="MCS5711988.1"/>
    <property type="molecule type" value="Genomic_DNA"/>
</dbReference>
<dbReference type="Pfam" id="PF08348">
    <property type="entry name" value="PAS_6"/>
    <property type="match status" value="1"/>
</dbReference>
<dbReference type="Proteomes" id="UP000051497">
    <property type="component" value="Unassembled WGS sequence"/>
</dbReference>
<gene>
    <name evidence="3" type="ORF">HT99x_00185</name>
    <name evidence="4" type="ORF">HT99x_011145</name>
</gene>
<organism evidence="3">
    <name type="scientific">Candidatus Berkiella aquae</name>
    <dbReference type="NCBI Taxonomy" id="295108"/>
    <lineage>
        <taxon>Bacteria</taxon>
        <taxon>Pseudomonadati</taxon>
        <taxon>Pseudomonadota</taxon>
        <taxon>Gammaproteobacteria</taxon>
        <taxon>Candidatus Berkiellales</taxon>
        <taxon>Candidatus Berkiellaceae</taxon>
        <taxon>Candidatus Berkiella</taxon>
    </lineage>
</organism>
<dbReference type="InterPro" id="IPR039445">
    <property type="entry name" value="DauR-like_HTH"/>
</dbReference>
<reference evidence="3" key="1">
    <citation type="submission" date="2015-09" db="EMBL/GenBank/DDBJ databases">
        <title>Draft Genome Sequences of Two Novel Amoeba-resistant Intranuclear Bacteria, Candidatus Berkiella cookevillensis and Candidatus Berkiella aquae.</title>
        <authorList>
            <person name="Mehari Y.T."/>
            <person name="Arivett B.A."/>
            <person name="Farone A.L."/>
            <person name="Gunderson J.H."/>
            <person name="Farone M.B."/>
        </authorList>
    </citation>
    <scope>NUCLEOTIDE SEQUENCE [LARGE SCALE GENOMIC DNA]</scope>
    <source>
        <strain evidence="3">HT99</strain>
    </source>
</reference>
<dbReference type="PANTHER" id="PTHR35568:SF1">
    <property type="entry name" value="TRANSCRIPTIONAL REGULATOR DAUR"/>
    <property type="match status" value="1"/>
</dbReference>
<keyword evidence="5" id="KW-1185">Reference proteome</keyword>
<dbReference type="RefSeq" id="WP_083482748.1">
    <property type="nucleotide sequence ID" value="NZ_LKAJ02000001.1"/>
</dbReference>
<dbReference type="OrthoDB" id="9796595at2"/>
<feature type="domain" description="YheO-like" evidence="1">
    <location>
        <begin position="2"/>
        <end position="99"/>
    </location>
</feature>
<evidence type="ECO:0000313" key="5">
    <source>
        <dbReference type="Proteomes" id="UP000051497"/>
    </source>
</evidence>
<dbReference type="EMBL" id="LKAJ01000001">
    <property type="protein sequence ID" value="KRG22647.1"/>
    <property type="molecule type" value="Genomic_DNA"/>
</dbReference>
<protein>
    <submittedName>
        <fullName evidence="4">PAS domain-containing protein</fullName>
    </submittedName>
    <submittedName>
        <fullName evidence="3">YheO-like PAS domain protein</fullName>
    </submittedName>
</protein>
<proteinExistence type="predicted"/>
<dbReference type="PANTHER" id="PTHR35568">
    <property type="entry name" value="TRANSCRIPTIONAL REGULATOR DAUR"/>
    <property type="match status" value="1"/>
</dbReference>
<dbReference type="AlphaFoldDB" id="A0A0Q9Z0S0"/>
<accession>A0A0Q9Z0S0</accession>
<comment type="caution">
    <text evidence="3">The sequence shown here is derived from an EMBL/GenBank/DDBJ whole genome shotgun (WGS) entry which is preliminary data.</text>
</comment>
<sequence>MQQYIPICDAMVQLMHPLIEIVIHEIDSDKIIYLNGTLSARKVGDPSLLEQEALEEVSQIIYPKINFDGKLIKSISVLLENKWLLCINCDISVFSKMQNISELLLSVASSQPRSLFVNDWQEKLHLTIHDYLQKNNLSFENLHSSDKKDLVKYLLALGAFNEKKAADYVAKILDLGRATVFKYLKELR</sequence>
<name>A0A0Q9Z0S0_9GAMM</name>
<evidence type="ECO:0000259" key="1">
    <source>
        <dbReference type="Pfam" id="PF08348"/>
    </source>
</evidence>
<reference evidence="4" key="2">
    <citation type="journal article" date="2016" name="Genome Announc.">
        <title>Draft Genome Sequences of Two Novel Amoeba-Resistant Intranuclear Bacteria, 'Candidatus Berkiella cookevillensis' and 'Candidatus Berkiella aquae'.</title>
        <authorList>
            <person name="Mehari Y.T."/>
            <person name="Arivett B.A."/>
            <person name="Farone A.L."/>
            <person name="Gunderson J.H."/>
            <person name="Farone M.B."/>
        </authorList>
    </citation>
    <scope>NUCLEOTIDE SEQUENCE</scope>
    <source>
        <strain evidence="4">HT99</strain>
    </source>
</reference>
<dbReference type="InterPro" id="IPR039446">
    <property type="entry name" value="DauR-like"/>
</dbReference>
<evidence type="ECO:0000313" key="3">
    <source>
        <dbReference type="EMBL" id="KRG22647.1"/>
    </source>
</evidence>
<evidence type="ECO:0000259" key="2">
    <source>
        <dbReference type="Pfam" id="PF13309"/>
    </source>
</evidence>
<dbReference type="Pfam" id="PF13309">
    <property type="entry name" value="HTH_22"/>
    <property type="match status" value="1"/>
</dbReference>